<dbReference type="RefSeq" id="WP_321543715.1">
    <property type="nucleotide sequence ID" value="NZ_JAXIVS010000001.1"/>
</dbReference>
<evidence type="ECO:0000313" key="10">
    <source>
        <dbReference type="EMBL" id="MDY7224991.1"/>
    </source>
</evidence>
<keyword evidence="3" id="KW-0808">Transferase</keyword>
<evidence type="ECO:0000256" key="3">
    <source>
        <dbReference type="ARBA" id="ARBA00022679"/>
    </source>
</evidence>
<dbReference type="EMBL" id="JAXIVS010000001">
    <property type="protein sequence ID" value="MDY7224991.1"/>
    <property type="molecule type" value="Genomic_DNA"/>
</dbReference>
<feature type="transmembrane region" description="Helical" evidence="8">
    <location>
        <begin position="89"/>
        <end position="108"/>
    </location>
</feature>
<evidence type="ECO:0000313" key="11">
    <source>
        <dbReference type="Proteomes" id="UP001291309"/>
    </source>
</evidence>
<dbReference type="InterPro" id="IPR005467">
    <property type="entry name" value="His_kinase_dom"/>
</dbReference>
<evidence type="ECO:0000259" key="9">
    <source>
        <dbReference type="PROSITE" id="PS50109"/>
    </source>
</evidence>
<dbReference type="InterPro" id="IPR035965">
    <property type="entry name" value="PAS-like_dom_sf"/>
</dbReference>
<name>A0ABU5GUZ8_9BACT</name>
<dbReference type="InterPro" id="IPR000014">
    <property type="entry name" value="PAS"/>
</dbReference>
<feature type="transmembrane region" description="Helical" evidence="8">
    <location>
        <begin position="32"/>
        <end position="51"/>
    </location>
</feature>
<keyword evidence="4" id="KW-0547">Nucleotide-binding</keyword>
<dbReference type="PROSITE" id="PS50109">
    <property type="entry name" value="HIS_KIN"/>
    <property type="match status" value="1"/>
</dbReference>
<dbReference type="InterPro" id="IPR013656">
    <property type="entry name" value="PAS_4"/>
</dbReference>
<keyword evidence="8" id="KW-0472">Membrane</keyword>
<dbReference type="NCBIfam" id="TIGR00229">
    <property type="entry name" value="sensory_box"/>
    <property type="match status" value="1"/>
</dbReference>
<organism evidence="10 11">
    <name type="scientific">Hyalangium rubrum</name>
    <dbReference type="NCBI Taxonomy" id="3103134"/>
    <lineage>
        <taxon>Bacteria</taxon>
        <taxon>Pseudomonadati</taxon>
        <taxon>Myxococcota</taxon>
        <taxon>Myxococcia</taxon>
        <taxon>Myxococcales</taxon>
        <taxon>Cystobacterineae</taxon>
        <taxon>Archangiaceae</taxon>
        <taxon>Hyalangium</taxon>
    </lineage>
</organism>
<dbReference type="EC" id="2.7.13.3" evidence="2"/>
<dbReference type="InterPro" id="IPR004358">
    <property type="entry name" value="Sig_transdc_His_kin-like_C"/>
</dbReference>
<evidence type="ECO:0000256" key="2">
    <source>
        <dbReference type="ARBA" id="ARBA00012438"/>
    </source>
</evidence>
<feature type="transmembrane region" description="Helical" evidence="8">
    <location>
        <begin position="120"/>
        <end position="149"/>
    </location>
</feature>
<evidence type="ECO:0000256" key="6">
    <source>
        <dbReference type="ARBA" id="ARBA00022840"/>
    </source>
</evidence>
<evidence type="ECO:0000256" key="4">
    <source>
        <dbReference type="ARBA" id="ARBA00022741"/>
    </source>
</evidence>
<dbReference type="InterPro" id="IPR036890">
    <property type="entry name" value="HATPase_C_sf"/>
</dbReference>
<dbReference type="Proteomes" id="UP001291309">
    <property type="component" value="Unassembled WGS sequence"/>
</dbReference>
<evidence type="ECO:0000256" key="5">
    <source>
        <dbReference type="ARBA" id="ARBA00022777"/>
    </source>
</evidence>
<feature type="domain" description="Histidine kinase" evidence="9">
    <location>
        <begin position="429"/>
        <end position="613"/>
    </location>
</feature>
<keyword evidence="7" id="KW-0902">Two-component regulatory system</keyword>
<keyword evidence="6 10" id="KW-0067">ATP-binding</keyword>
<dbReference type="PANTHER" id="PTHR43065:SF46">
    <property type="entry name" value="C4-DICARBOXYLATE TRANSPORT SENSOR PROTEIN DCTB"/>
    <property type="match status" value="1"/>
</dbReference>
<keyword evidence="11" id="KW-1185">Reference proteome</keyword>
<evidence type="ECO:0000256" key="8">
    <source>
        <dbReference type="SAM" id="Phobius"/>
    </source>
</evidence>
<sequence length="618" mass="67544">MRRGPYAWFLQRLDFFLREDQRRAPPDDVSRYRVILATASLLTGLSTFYLLGALKLADPFQTVLATSCIVGYVCTLLFVRTSTAPWPPGLLLCSIMAGSYVSAGLRLGGPNTGAHIASTLIPLLAFFLMGARGSFFFAALMALYATLIHPLYLAGFDVSSPLFSGTLELAGNLFAALCILGVWGLVYVHSRARDDAQAALERTLRGLGESERKLSSLVECTDDVVCSLDSQGRLLTANAAMKKWFSRLFGQEPLLGEPIDTPLFLQQHPDWPLSLTRVLRGESVRAEVTYSLAEYTLALDFSLTPIPGEDGRPAGVTIFGRDISARLDAETRLGELHRSLMEASRKAGMAEIATGVLHNVGNTLNSVNVSATLIAERLRGSRVTGLARAAEMLQAHTQELGTFLTQDEKGRLLPEYFLSASRQLVQEQQVMLTEVQSLTKNVEHIKSVVGMQQEHAKFSGLMEHVTLPELIDDALRLHATSFDRLGIHVRRDYAEVPAVLVDRHRLLQILVNLLSNARHALLESERTDKQLTLRVLPVPQERLRIEVADNGVGISSENLARLFTQGFTTKKSGHGFGLHASALAAAEMKGSLTCASAGRDQGATFAIELPLTGEPVRT</sequence>
<feature type="transmembrane region" description="Helical" evidence="8">
    <location>
        <begin position="169"/>
        <end position="188"/>
    </location>
</feature>
<comment type="catalytic activity">
    <reaction evidence="1">
        <text>ATP + protein L-histidine = ADP + protein N-phospho-L-histidine.</text>
        <dbReference type="EC" id="2.7.13.3"/>
    </reaction>
</comment>
<dbReference type="Gene3D" id="3.30.450.20">
    <property type="entry name" value="PAS domain"/>
    <property type="match status" value="1"/>
</dbReference>
<dbReference type="SUPFAM" id="SSF55785">
    <property type="entry name" value="PYP-like sensor domain (PAS domain)"/>
    <property type="match status" value="1"/>
</dbReference>
<accession>A0ABU5GUZ8</accession>
<dbReference type="PRINTS" id="PR00344">
    <property type="entry name" value="BCTRLSENSOR"/>
</dbReference>
<dbReference type="Gene3D" id="3.30.565.10">
    <property type="entry name" value="Histidine kinase-like ATPase, C-terminal domain"/>
    <property type="match status" value="1"/>
</dbReference>
<keyword evidence="8" id="KW-0812">Transmembrane</keyword>
<dbReference type="CDD" id="cd00130">
    <property type="entry name" value="PAS"/>
    <property type="match status" value="1"/>
</dbReference>
<reference evidence="10 11" key="1">
    <citation type="submission" date="2023-12" db="EMBL/GenBank/DDBJ databases">
        <title>the genome sequence of Hyalangium sp. s54d21.</title>
        <authorList>
            <person name="Zhang X."/>
        </authorList>
    </citation>
    <scope>NUCLEOTIDE SEQUENCE [LARGE SCALE GENOMIC DNA]</scope>
    <source>
        <strain evidence="11">s54d21</strain>
    </source>
</reference>
<feature type="transmembrane region" description="Helical" evidence="8">
    <location>
        <begin position="63"/>
        <end position="83"/>
    </location>
</feature>
<dbReference type="Pfam" id="PF08448">
    <property type="entry name" value="PAS_4"/>
    <property type="match status" value="1"/>
</dbReference>
<dbReference type="PANTHER" id="PTHR43065">
    <property type="entry name" value="SENSOR HISTIDINE KINASE"/>
    <property type="match status" value="1"/>
</dbReference>
<comment type="caution">
    <text evidence="10">The sequence shown here is derived from an EMBL/GenBank/DDBJ whole genome shotgun (WGS) entry which is preliminary data.</text>
</comment>
<dbReference type="SUPFAM" id="SSF55874">
    <property type="entry name" value="ATPase domain of HSP90 chaperone/DNA topoisomerase II/histidine kinase"/>
    <property type="match status" value="1"/>
</dbReference>
<protein>
    <recommendedName>
        <fullName evidence="2">histidine kinase</fullName>
        <ecNumber evidence="2">2.7.13.3</ecNumber>
    </recommendedName>
</protein>
<dbReference type="InterPro" id="IPR003594">
    <property type="entry name" value="HATPase_dom"/>
</dbReference>
<keyword evidence="5" id="KW-0418">Kinase</keyword>
<evidence type="ECO:0000256" key="7">
    <source>
        <dbReference type="ARBA" id="ARBA00023012"/>
    </source>
</evidence>
<keyword evidence="8" id="KW-1133">Transmembrane helix</keyword>
<dbReference type="GO" id="GO:0005524">
    <property type="term" value="F:ATP binding"/>
    <property type="evidence" value="ECO:0007669"/>
    <property type="project" value="UniProtKB-KW"/>
</dbReference>
<dbReference type="SMART" id="SM00387">
    <property type="entry name" value="HATPase_c"/>
    <property type="match status" value="1"/>
</dbReference>
<gene>
    <name evidence="10" type="ORF">SYV04_01300</name>
</gene>
<dbReference type="Pfam" id="PF02518">
    <property type="entry name" value="HATPase_c"/>
    <property type="match status" value="1"/>
</dbReference>
<proteinExistence type="predicted"/>
<evidence type="ECO:0000256" key="1">
    <source>
        <dbReference type="ARBA" id="ARBA00000085"/>
    </source>
</evidence>